<evidence type="ECO:0000256" key="6">
    <source>
        <dbReference type="ARBA" id="ARBA00049737"/>
    </source>
</evidence>
<evidence type="ECO:0000313" key="10">
    <source>
        <dbReference type="EMBL" id="KAK7938847.1"/>
    </source>
</evidence>
<evidence type="ECO:0000313" key="11">
    <source>
        <dbReference type="Proteomes" id="UP001460270"/>
    </source>
</evidence>
<keyword evidence="5 8" id="KW-0472">Membrane</keyword>
<comment type="similarity">
    <text evidence="2">Belongs to the TMEM198 family.</text>
</comment>
<feature type="transmembrane region" description="Helical" evidence="8">
    <location>
        <begin position="108"/>
        <end position="129"/>
    </location>
</feature>
<protein>
    <recommendedName>
        <fullName evidence="6">Transmembrane protein 198</fullName>
    </recommendedName>
</protein>
<accession>A0AAW0Q3R5</accession>
<feature type="compositionally biased region" description="Basic and acidic residues" evidence="7">
    <location>
        <begin position="289"/>
        <end position="299"/>
    </location>
</feature>
<sequence>MPSTAHLLGLSDLGLSGLGLKCEQEVERRYEIVPSVVCSMCCLFGIIYCFFAERGGVWGIGLGIGTLCGLVTMLVRSVGCSWWACCWGCCWGVASLVAMEEFYHPRTVWVPIGVLLGSGTLFAVLTLQWQRCFVTLSTATFGSAIITVTVDYFIELFALVHYIYERLRVSPKKPQCWFTWVILGCGLCWLYSECSSMVLSRQQRRVQLMKLRQREERVRQENEKKKKKKKQRSQASSRSTITQAPPTHSRATPPATQSPPPQTEPGYHRKPHPKRRFDGDVLSPSYIRSFRDRQSDRRSYSHTRISRSRMSQLDYDCGSQTPLTAPSGPPARI</sequence>
<evidence type="ECO:0000256" key="8">
    <source>
        <dbReference type="SAM" id="Phobius"/>
    </source>
</evidence>
<feature type="compositionally biased region" description="Polar residues" evidence="7">
    <location>
        <begin position="240"/>
        <end position="250"/>
    </location>
</feature>
<evidence type="ECO:0000256" key="7">
    <source>
        <dbReference type="SAM" id="MobiDB-lite"/>
    </source>
</evidence>
<reference evidence="11" key="1">
    <citation type="submission" date="2024-04" db="EMBL/GenBank/DDBJ databases">
        <title>Salinicola lusitanus LLJ914,a marine bacterium isolated from the Okinawa Trough.</title>
        <authorList>
            <person name="Li J."/>
        </authorList>
    </citation>
    <scope>NUCLEOTIDE SEQUENCE [LARGE SCALE GENOMIC DNA]</scope>
</reference>
<name>A0AAW0Q3R5_9GOBI</name>
<dbReference type="GO" id="GO:0005886">
    <property type="term" value="C:plasma membrane"/>
    <property type="evidence" value="ECO:0007669"/>
    <property type="project" value="TreeGrafter"/>
</dbReference>
<feature type="region of interest" description="Disordered" evidence="7">
    <location>
        <begin position="214"/>
        <end position="333"/>
    </location>
</feature>
<feature type="transmembrane region" description="Helical" evidence="8">
    <location>
        <begin position="176"/>
        <end position="192"/>
    </location>
</feature>
<dbReference type="GO" id="GO:0090263">
    <property type="term" value="P:positive regulation of canonical Wnt signaling pathway"/>
    <property type="evidence" value="ECO:0007669"/>
    <property type="project" value="TreeGrafter"/>
</dbReference>
<feature type="transmembrane region" description="Helical" evidence="8">
    <location>
        <begin position="141"/>
        <end position="164"/>
    </location>
</feature>
<evidence type="ECO:0000259" key="9">
    <source>
        <dbReference type="Pfam" id="PF13886"/>
    </source>
</evidence>
<dbReference type="Proteomes" id="UP001460270">
    <property type="component" value="Unassembled WGS sequence"/>
</dbReference>
<keyword evidence="3 8" id="KW-0812">Transmembrane</keyword>
<feature type="transmembrane region" description="Helical" evidence="8">
    <location>
        <begin position="57"/>
        <end position="75"/>
    </location>
</feature>
<evidence type="ECO:0000256" key="3">
    <source>
        <dbReference type="ARBA" id="ARBA00022692"/>
    </source>
</evidence>
<keyword evidence="11" id="KW-1185">Reference proteome</keyword>
<dbReference type="Pfam" id="PF13886">
    <property type="entry name" value="TM7S3_TM198"/>
    <property type="match status" value="1"/>
</dbReference>
<feature type="compositionally biased region" description="Basic and acidic residues" evidence="7">
    <location>
        <begin position="214"/>
        <end position="224"/>
    </location>
</feature>
<dbReference type="AlphaFoldDB" id="A0AAW0Q3R5"/>
<feature type="domain" description="TM7S3/TM198-like" evidence="9">
    <location>
        <begin position="53"/>
        <end position="185"/>
    </location>
</feature>
<evidence type="ECO:0000256" key="2">
    <source>
        <dbReference type="ARBA" id="ARBA00006244"/>
    </source>
</evidence>
<feature type="transmembrane region" description="Helical" evidence="8">
    <location>
        <begin position="32"/>
        <end position="50"/>
    </location>
</feature>
<gene>
    <name evidence="10" type="ORF">WMY93_002173</name>
</gene>
<comment type="caution">
    <text evidence="10">The sequence shown here is derived from an EMBL/GenBank/DDBJ whole genome shotgun (WGS) entry which is preliminary data.</text>
</comment>
<dbReference type="InterPro" id="IPR040236">
    <property type="entry name" value="TMEM198"/>
</dbReference>
<keyword evidence="4 8" id="KW-1133">Transmembrane helix</keyword>
<dbReference type="PANTHER" id="PTHR31247:SF7">
    <property type="entry name" value="TRANSMEMBRANE PROTEIN 198"/>
    <property type="match status" value="1"/>
</dbReference>
<dbReference type="EMBL" id="JBBPFD010000002">
    <property type="protein sequence ID" value="KAK7938847.1"/>
    <property type="molecule type" value="Genomic_DNA"/>
</dbReference>
<evidence type="ECO:0000256" key="5">
    <source>
        <dbReference type="ARBA" id="ARBA00023136"/>
    </source>
</evidence>
<dbReference type="GO" id="GO:0031410">
    <property type="term" value="C:cytoplasmic vesicle"/>
    <property type="evidence" value="ECO:0007669"/>
    <property type="project" value="TreeGrafter"/>
</dbReference>
<comment type="subcellular location">
    <subcellularLocation>
        <location evidence="1">Membrane</location>
        <topology evidence="1">Multi-pass membrane protein</topology>
    </subcellularLocation>
</comment>
<proteinExistence type="inferred from homology"/>
<evidence type="ECO:0000256" key="4">
    <source>
        <dbReference type="ARBA" id="ARBA00022989"/>
    </source>
</evidence>
<evidence type="ECO:0000256" key="1">
    <source>
        <dbReference type="ARBA" id="ARBA00004141"/>
    </source>
</evidence>
<dbReference type="PANTHER" id="PTHR31247">
    <property type="entry name" value="TRANSMEMBRANE PROTEIN 198 FAMILY MEMBER"/>
    <property type="match status" value="1"/>
</dbReference>
<organism evidence="10 11">
    <name type="scientific">Mugilogobius chulae</name>
    <name type="common">yellowstripe goby</name>
    <dbReference type="NCBI Taxonomy" id="88201"/>
    <lineage>
        <taxon>Eukaryota</taxon>
        <taxon>Metazoa</taxon>
        <taxon>Chordata</taxon>
        <taxon>Craniata</taxon>
        <taxon>Vertebrata</taxon>
        <taxon>Euteleostomi</taxon>
        <taxon>Actinopterygii</taxon>
        <taxon>Neopterygii</taxon>
        <taxon>Teleostei</taxon>
        <taxon>Neoteleostei</taxon>
        <taxon>Acanthomorphata</taxon>
        <taxon>Gobiaria</taxon>
        <taxon>Gobiiformes</taxon>
        <taxon>Gobioidei</taxon>
        <taxon>Gobiidae</taxon>
        <taxon>Gobionellinae</taxon>
        <taxon>Mugilogobius</taxon>
    </lineage>
</organism>
<dbReference type="InterPro" id="IPR025256">
    <property type="entry name" value="TM7S3/TM198-like_dom"/>
</dbReference>